<dbReference type="RefSeq" id="WP_049681563.1">
    <property type="nucleotide sequence ID" value="NZ_LFZW01000001.1"/>
</dbReference>
<dbReference type="EMBL" id="LFZW01000001">
    <property type="protein sequence ID" value="KMY50215.1"/>
    <property type="molecule type" value="Genomic_DNA"/>
</dbReference>
<organism evidence="1 2">
    <name type="scientific">Peribacillus loiseleuriae</name>
    <dbReference type="NCBI Taxonomy" id="1679170"/>
    <lineage>
        <taxon>Bacteria</taxon>
        <taxon>Bacillati</taxon>
        <taxon>Bacillota</taxon>
        <taxon>Bacilli</taxon>
        <taxon>Bacillales</taxon>
        <taxon>Bacillaceae</taxon>
        <taxon>Peribacillus</taxon>
    </lineage>
</organism>
<evidence type="ECO:0000313" key="1">
    <source>
        <dbReference type="EMBL" id="KMY50215.1"/>
    </source>
</evidence>
<dbReference type="OrthoDB" id="2940466at2"/>
<proteinExistence type="predicted"/>
<reference evidence="2" key="1">
    <citation type="submission" date="2015-07" db="EMBL/GenBank/DDBJ databases">
        <title>Genome sequencing project for genomic taxonomy and phylogenomics of Bacillus-like bacteria.</title>
        <authorList>
            <person name="Liu B."/>
            <person name="Wang J."/>
            <person name="Zhu Y."/>
            <person name="Liu G."/>
            <person name="Chen Q."/>
            <person name="Chen Z."/>
            <person name="Lan J."/>
            <person name="Che J."/>
            <person name="Ge C."/>
            <person name="Shi H."/>
            <person name="Pan Z."/>
            <person name="Liu X."/>
        </authorList>
    </citation>
    <scope>NUCLEOTIDE SEQUENCE [LARGE SCALE GENOMIC DNA]</scope>
    <source>
        <strain evidence="2">FJAT-27997</strain>
    </source>
</reference>
<accession>A0A0K9GU91</accession>
<comment type="caution">
    <text evidence="1">The sequence shown here is derived from an EMBL/GenBank/DDBJ whole genome shotgun (WGS) entry which is preliminary data.</text>
</comment>
<protein>
    <submittedName>
        <fullName evidence="1">Uncharacterized protein</fullName>
    </submittedName>
</protein>
<dbReference type="PATRIC" id="fig|1679170.3.peg.2850"/>
<sequence>MNYEYKEKVNKNGNQFASIRDKGENSLLEVERKGNQIELVTYWRNEKTTKITIPVDLFEKIYKGMIQG</sequence>
<keyword evidence="2" id="KW-1185">Reference proteome</keyword>
<dbReference type="Proteomes" id="UP000037146">
    <property type="component" value="Unassembled WGS sequence"/>
</dbReference>
<gene>
    <name evidence="1" type="ORF">AC625_12490</name>
</gene>
<evidence type="ECO:0000313" key="2">
    <source>
        <dbReference type="Proteomes" id="UP000037146"/>
    </source>
</evidence>
<dbReference type="AlphaFoldDB" id="A0A0K9GU91"/>
<dbReference type="STRING" id="1679170.AC625_12490"/>
<name>A0A0K9GU91_9BACI</name>